<protein>
    <recommendedName>
        <fullName evidence="4">Glutamate decarboxylase 1</fullName>
    </recommendedName>
</protein>
<organism evidence="2 3">
    <name type="scientific">Anas platyrhynchos platyrhynchos</name>
    <name type="common">Northern mallard</name>
    <dbReference type="NCBI Taxonomy" id="8840"/>
    <lineage>
        <taxon>Eukaryota</taxon>
        <taxon>Metazoa</taxon>
        <taxon>Chordata</taxon>
        <taxon>Craniata</taxon>
        <taxon>Vertebrata</taxon>
        <taxon>Euteleostomi</taxon>
        <taxon>Archelosauria</taxon>
        <taxon>Archosauria</taxon>
        <taxon>Dinosauria</taxon>
        <taxon>Saurischia</taxon>
        <taxon>Theropoda</taxon>
        <taxon>Coelurosauria</taxon>
        <taxon>Aves</taxon>
        <taxon>Neognathae</taxon>
        <taxon>Galloanserae</taxon>
        <taxon>Anseriformes</taxon>
        <taxon>Anatidae</taxon>
        <taxon>Anatinae</taxon>
        <taxon>Anas</taxon>
    </lineage>
</organism>
<dbReference type="Ensembl" id="ENSAPLT00000020248.1">
    <property type="protein sequence ID" value="ENSAPLP00000030646.1"/>
    <property type="gene ID" value="ENSAPLG00000023732.1"/>
</dbReference>
<evidence type="ECO:0000313" key="3">
    <source>
        <dbReference type="Proteomes" id="UP000016666"/>
    </source>
</evidence>
<evidence type="ECO:0008006" key="4">
    <source>
        <dbReference type="Google" id="ProtNLM"/>
    </source>
</evidence>
<feature type="region of interest" description="Disordered" evidence="1">
    <location>
        <begin position="111"/>
        <end position="132"/>
    </location>
</feature>
<reference evidence="2" key="3">
    <citation type="submission" date="2025-09" db="UniProtKB">
        <authorList>
            <consortium name="Ensembl"/>
        </authorList>
    </citation>
    <scope>IDENTIFICATION</scope>
</reference>
<feature type="region of interest" description="Disordered" evidence="1">
    <location>
        <begin position="43"/>
        <end position="88"/>
    </location>
</feature>
<name>A0A493TXR2_ANAPP</name>
<proteinExistence type="predicted"/>
<accession>A0A493TXR2</accession>
<dbReference type="Proteomes" id="UP000016666">
    <property type="component" value="Chromosome 7"/>
</dbReference>
<feature type="compositionally biased region" description="Pro residues" evidence="1">
    <location>
        <begin position="70"/>
        <end position="88"/>
    </location>
</feature>
<reference evidence="2" key="2">
    <citation type="submission" date="2025-08" db="UniProtKB">
        <authorList>
            <consortium name="Ensembl"/>
        </authorList>
    </citation>
    <scope>IDENTIFICATION</scope>
</reference>
<evidence type="ECO:0000256" key="1">
    <source>
        <dbReference type="SAM" id="MobiDB-lite"/>
    </source>
</evidence>
<keyword evidence="3" id="KW-1185">Reference proteome</keyword>
<sequence>MASSAPSSSNDAPDPTPTNLRPTTYDSWCGVAHGCTRKIGLKICGKSARPPGPDPAPGGGLGLPLSGTEPPLPFPPLRSAPLRAPVPPPSRAFASAPAFSAAPPAIVGGAKARGERRAAGGGNPRGFGRVAA</sequence>
<feature type="region of interest" description="Disordered" evidence="1">
    <location>
        <begin position="1"/>
        <end position="26"/>
    </location>
</feature>
<dbReference type="GeneTree" id="ENSGT00940000178351"/>
<dbReference type="STRING" id="8840.ENSAPLP00000030646"/>
<feature type="compositionally biased region" description="Low complexity" evidence="1">
    <location>
        <begin position="1"/>
        <end position="13"/>
    </location>
</feature>
<dbReference type="AlphaFoldDB" id="A0A493TXR2"/>
<evidence type="ECO:0000313" key="2">
    <source>
        <dbReference type="Ensembl" id="ENSAPLP00000030646.1"/>
    </source>
</evidence>
<reference evidence="2 3" key="1">
    <citation type="submission" date="2017-10" db="EMBL/GenBank/DDBJ databases">
        <title>A new Pekin duck reference genome.</title>
        <authorList>
            <person name="Hou Z.-C."/>
            <person name="Zhou Z.-K."/>
            <person name="Zhu F."/>
            <person name="Hou S.-S."/>
        </authorList>
    </citation>
    <scope>NUCLEOTIDE SEQUENCE [LARGE SCALE GENOMIC DNA]</scope>
</reference>